<reference evidence="3" key="1">
    <citation type="submission" date="2014-09" db="EMBL/GenBank/DDBJ databases">
        <authorList>
            <person name="Sharma Rahul"/>
            <person name="Thines Marco"/>
        </authorList>
    </citation>
    <scope>NUCLEOTIDE SEQUENCE [LARGE SCALE GENOMIC DNA]</scope>
</reference>
<dbReference type="RefSeq" id="XP_024572827.1">
    <property type="nucleotide sequence ID" value="XM_024721034.1"/>
</dbReference>
<keyword evidence="1" id="KW-1133">Transmembrane helix</keyword>
<evidence type="ECO:0000313" key="3">
    <source>
        <dbReference type="Proteomes" id="UP000054928"/>
    </source>
</evidence>
<evidence type="ECO:0000256" key="1">
    <source>
        <dbReference type="SAM" id="Phobius"/>
    </source>
</evidence>
<keyword evidence="1" id="KW-0472">Membrane</keyword>
<feature type="transmembrane region" description="Helical" evidence="1">
    <location>
        <begin position="12"/>
        <end position="34"/>
    </location>
</feature>
<keyword evidence="3" id="KW-1185">Reference proteome</keyword>
<accession>A0A0P1A767</accession>
<dbReference type="AlphaFoldDB" id="A0A0P1A767"/>
<dbReference type="EMBL" id="CCYD01000207">
    <property type="protein sequence ID" value="CEG36458.1"/>
    <property type="molecule type" value="Genomic_DNA"/>
</dbReference>
<protein>
    <submittedName>
        <fullName evidence="2">Uncharacterized protein</fullName>
    </submittedName>
</protein>
<organism evidence="2 3">
    <name type="scientific">Plasmopara halstedii</name>
    <name type="common">Downy mildew of sunflower</name>
    <dbReference type="NCBI Taxonomy" id="4781"/>
    <lineage>
        <taxon>Eukaryota</taxon>
        <taxon>Sar</taxon>
        <taxon>Stramenopiles</taxon>
        <taxon>Oomycota</taxon>
        <taxon>Peronosporomycetes</taxon>
        <taxon>Peronosporales</taxon>
        <taxon>Peronosporaceae</taxon>
        <taxon>Plasmopara</taxon>
    </lineage>
</organism>
<name>A0A0P1A767_PLAHL</name>
<dbReference type="Proteomes" id="UP000054928">
    <property type="component" value="Unassembled WGS sequence"/>
</dbReference>
<keyword evidence="1" id="KW-0812">Transmembrane</keyword>
<evidence type="ECO:0000313" key="2">
    <source>
        <dbReference type="EMBL" id="CEG36458.1"/>
    </source>
</evidence>
<dbReference type="GeneID" id="36398063"/>
<sequence>MKKPRLPSPSVTYYYLPVRTFLWTLLSHIVVSLINRNVHGSVIGTKDGEEEGYLLIEYLVHQTDPE</sequence>
<proteinExistence type="predicted"/>